<evidence type="ECO:0000256" key="5">
    <source>
        <dbReference type="ARBA" id="ARBA00022989"/>
    </source>
</evidence>
<dbReference type="GO" id="GO:0006508">
    <property type="term" value="P:proteolysis"/>
    <property type="evidence" value="ECO:0007669"/>
    <property type="project" value="InterPro"/>
</dbReference>
<evidence type="ECO:0000256" key="6">
    <source>
        <dbReference type="ARBA" id="ARBA00023136"/>
    </source>
</evidence>
<keyword evidence="6 7" id="KW-0472">Membrane</keyword>
<evidence type="ECO:0000256" key="2">
    <source>
        <dbReference type="ARBA" id="ARBA00004141"/>
    </source>
</evidence>
<dbReference type="Pfam" id="PF02163">
    <property type="entry name" value="Peptidase_M50"/>
    <property type="match status" value="1"/>
</dbReference>
<evidence type="ECO:0000313" key="10">
    <source>
        <dbReference type="Proteomes" id="UP000051802"/>
    </source>
</evidence>
<organism evidence="9 10">
    <name type="scientific">Stenotrophomonas panacihumi</name>
    <dbReference type="NCBI Taxonomy" id="676599"/>
    <lineage>
        <taxon>Bacteria</taxon>
        <taxon>Pseudomonadati</taxon>
        <taxon>Pseudomonadota</taxon>
        <taxon>Gammaproteobacteria</taxon>
        <taxon>Lysobacterales</taxon>
        <taxon>Lysobacteraceae</taxon>
        <taxon>Stenotrophomonas</taxon>
    </lineage>
</organism>
<dbReference type="Proteomes" id="UP000051802">
    <property type="component" value="Unassembled WGS sequence"/>
</dbReference>
<feature type="transmembrane region" description="Helical" evidence="7">
    <location>
        <begin position="129"/>
        <end position="146"/>
    </location>
</feature>
<feature type="transmembrane region" description="Helical" evidence="7">
    <location>
        <begin position="44"/>
        <end position="61"/>
    </location>
</feature>
<keyword evidence="5 7" id="KW-1133">Transmembrane helix</keyword>
<evidence type="ECO:0000256" key="4">
    <source>
        <dbReference type="ARBA" id="ARBA00022692"/>
    </source>
</evidence>
<dbReference type="GO" id="GO:0016020">
    <property type="term" value="C:membrane"/>
    <property type="evidence" value="ECO:0007669"/>
    <property type="project" value="UniProtKB-SubCell"/>
</dbReference>
<feature type="transmembrane region" description="Helical" evidence="7">
    <location>
        <begin position="96"/>
        <end position="123"/>
    </location>
</feature>
<keyword evidence="10" id="KW-1185">Reference proteome</keyword>
<evidence type="ECO:0000256" key="7">
    <source>
        <dbReference type="SAM" id="Phobius"/>
    </source>
</evidence>
<dbReference type="EMBL" id="LLXU01000008">
    <property type="protein sequence ID" value="KRG48809.1"/>
    <property type="molecule type" value="Genomic_DNA"/>
</dbReference>
<dbReference type="InterPro" id="IPR008915">
    <property type="entry name" value="Peptidase_M50"/>
</dbReference>
<comment type="similarity">
    <text evidence="3">Belongs to the peptidase M50B family.</text>
</comment>
<protein>
    <recommendedName>
        <fullName evidence="8">Peptidase M50 domain-containing protein</fullName>
    </recommendedName>
</protein>
<proteinExistence type="inferred from homology"/>
<evidence type="ECO:0000259" key="8">
    <source>
        <dbReference type="Pfam" id="PF02163"/>
    </source>
</evidence>
<dbReference type="AlphaFoldDB" id="A0A0R0AVW2"/>
<evidence type="ECO:0000313" key="9">
    <source>
        <dbReference type="EMBL" id="KRG48809.1"/>
    </source>
</evidence>
<feature type="transmembrane region" description="Helical" evidence="7">
    <location>
        <begin position="12"/>
        <end position="32"/>
    </location>
</feature>
<comment type="cofactor">
    <cofactor evidence="1">
        <name>Zn(2+)</name>
        <dbReference type="ChEBI" id="CHEBI:29105"/>
    </cofactor>
</comment>
<name>A0A0R0AVW2_9GAMM</name>
<accession>A0A0R0AVW2</accession>
<reference evidence="9 10" key="1">
    <citation type="submission" date="2015-10" db="EMBL/GenBank/DDBJ databases">
        <title>Genome sequencing and analysis of members of genus Stenotrophomonas.</title>
        <authorList>
            <person name="Patil P.P."/>
            <person name="Midha S."/>
            <person name="Patil P.B."/>
        </authorList>
    </citation>
    <scope>NUCLEOTIDE SEQUENCE [LARGE SCALE GENOMIC DNA]</scope>
    <source>
        <strain evidence="9 10">JCM 16536</strain>
    </source>
</reference>
<evidence type="ECO:0000256" key="3">
    <source>
        <dbReference type="ARBA" id="ARBA00007931"/>
    </source>
</evidence>
<keyword evidence="4 7" id="KW-0812">Transmembrane</keyword>
<gene>
    <name evidence="9" type="ORF">ARC20_17215</name>
</gene>
<feature type="domain" description="Peptidase M50" evidence="8">
    <location>
        <begin position="24"/>
        <end position="122"/>
    </location>
</feature>
<dbReference type="CDD" id="cd05709">
    <property type="entry name" value="S2P-M50"/>
    <property type="match status" value="1"/>
</dbReference>
<comment type="caution">
    <text evidence="9">The sequence shown here is derived from an EMBL/GenBank/DDBJ whole genome shotgun (WGS) entry which is preliminary data.</text>
</comment>
<sequence length="351" mass="39485">MFVCISWAEQEYHASLLGGVYLYVLLLVIGVVVHEAGHYLAARWQGMHVLQVMLFGIELHLTRRGMRIRRQPFRRRRMRGYVMAYPRSDRPIRRQVILMVLGGPLANLILATLLGGALFVSGLPAHQEWLVAAMLLNLGMGFSNLLPRNTEWKSDGAILREWWKQPADQPLLPYDRLTTLSLEGTTNDGLPEQDLVALEQGSPIEQLVALWYRLKADQERGDWQMATHRRNQLVALKEQVDPALLARLSELTALMEAELDFSQAMHDQDADALEATQKAAAPVWVSPWQRPRAQALVAALRCDEARRDACLQTSERHARAAIDASVAPSESRLRDYILAISPSRAGARSCS</sequence>
<dbReference type="STRING" id="676599.ARC20_17215"/>
<evidence type="ECO:0000256" key="1">
    <source>
        <dbReference type="ARBA" id="ARBA00001947"/>
    </source>
</evidence>
<comment type="subcellular location">
    <subcellularLocation>
        <location evidence="2">Membrane</location>
        <topology evidence="2">Multi-pass membrane protein</topology>
    </subcellularLocation>
</comment>